<dbReference type="PROSITE" id="PS50991">
    <property type="entry name" value="PYR_CT"/>
    <property type="match status" value="1"/>
</dbReference>
<accession>A0A3S1BTF3</accession>
<sequence>MKRLRICDTTLRDGEQSAGVSFNRKEKLSIATQLAECGVEQAEIGIPAMGKREQLDIYAIMDLNLPITLLTWNRAVISDIDRAKETGVPWCHISIPVSLLQLQSKLGWSQEQGLRSILMAVEYARNRDMIVSVGMEDASRANLSYLVELITSIHQEQGITRFRYADTVSMHQPVEMMGRISALLGEVSSEIELEVHCHNDFGLATANTLCGITAGAVWASTTVLGLGERAGNAALEEVVMAWCHLYDGECGVRRDALQALAETVTKASGRRLPEAKPIVGSLVFTHESGIHVDGLHKCASTYQSYDPIELGREHKVVLGTHSGRSALRYVLDKEGIKPNSLIFDKLLYRVQRYARKQKRNVDLADLKQWWEEEYQGTEIASF</sequence>
<dbReference type="OrthoDB" id="9804858at2"/>
<organism evidence="4 5">
    <name type="scientific">Paenibacillus anaericanus</name>
    <dbReference type="NCBI Taxonomy" id="170367"/>
    <lineage>
        <taxon>Bacteria</taxon>
        <taxon>Bacillati</taxon>
        <taxon>Bacillota</taxon>
        <taxon>Bacilli</taxon>
        <taxon>Bacillales</taxon>
        <taxon>Paenibacillaceae</taxon>
        <taxon>Paenibacillus</taxon>
    </lineage>
</organism>
<dbReference type="PROSITE" id="PS00816">
    <property type="entry name" value="AIPM_HOMOCIT_SYNTH_2"/>
    <property type="match status" value="1"/>
</dbReference>
<protein>
    <submittedName>
        <fullName evidence="4">Homocysteine methyltransferase</fullName>
    </submittedName>
</protein>
<dbReference type="InterPro" id="IPR002034">
    <property type="entry name" value="AIPM/Hcit_synth_CS"/>
</dbReference>
<dbReference type="GO" id="GO:0019752">
    <property type="term" value="P:carboxylic acid metabolic process"/>
    <property type="evidence" value="ECO:0007669"/>
    <property type="project" value="InterPro"/>
</dbReference>
<dbReference type="GO" id="GO:0008168">
    <property type="term" value="F:methyltransferase activity"/>
    <property type="evidence" value="ECO:0007669"/>
    <property type="project" value="UniProtKB-KW"/>
</dbReference>
<evidence type="ECO:0000256" key="2">
    <source>
        <dbReference type="RuleBase" id="RU003523"/>
    </source>
</evidence>
<dbReference type="Pfam" id="PF00682">
    <property type="entry name" value="HMGL-like"/>
    <property type="match status" value="1"/>
</dbReference>
<dbReference type="Proteomes" id="UP000279446">
    <property type="component" value="Unassembled WGS sequence"/>
</dbReference>
<dbReference type="Pfam" id="PF22617">
    <property type="entry name" value="HCS_D2"/>
    <property type="match status" value="1"/>
</dbReference>
<keyword evidence="4" id="KW-0489">Methyltransferase</keyword>
<dbReference type="InterPro" id="IPR000891">
    <property type="entry name" value="PYR_CT"/>
</dbReference>
<dbReference type="Gene3D" id="1.10.238.260">
    <property type="match status" value="1"/>
</dbReference>
<dbReference type="EMBL" id="RZNY01000006">
    <property type="protein sequence ID" value="RUT47022.1"/>
    <property type="molecule type" value="Genomic_DNA"/>
</dbReference>
<dbReference type="Gene3D" id="3.20.20.70">
    <property type="entry name" value="Aldolase class I"/>
    <property type="match status" value="1"/>
</dbReference>
<evidence type="ECO:0000259" key="3">
    <source>
        <dbReference type="PROSITE" id="PS50991"/>
    </source>
</evidence>
<dbReference type="GO" id="GO:0032259">
    <property type="term" value="P:methylation"/>
    <property type="evidence" value="ECO:0007669"/>
    <property type="project" value="UniProtKB-KW"/>
</dbReference>
<reference evidence="4 5" key="1">
    <citation type="submission" date="2018-12" db="EMBL/GenBank/DDBJ databases">
        <authorList>
            <person name="Sun L."/>
            <person name="Chen Z."/>
        </authorList>
    </citation>
    <scope>NUCLEOTIDE SEQUENCE [LARGE SCALE GENOMIC DNA]</scope>
    <source>
        <strain evidence="4 5">DSM 15890</strain>
    </source>
</reference>
<proteinExistence type="inferred from homology"/>
<keyword evidence="5" id="KW-1185">Reference proteome</keyword>
<evidence type="ECO:0000313" key="5">
    <source>
        <dbReference type="Proteomes" id="UP000279446"/>
    </source>
</evidence>
<comment type="similarity">
    <text evidence="2">Belongs to the alpha-IPM synthase/homocitrate synthase family.</text>
</comment>
<dbReference type="InterPro" id="IPR013785">
    <property type="entry name" value="Aldolase_TIM"/>
</dbReference>
<dbReference type="RefSeq" id="WP_127191907.1">
    <property type="nucleotide sequence ID" value="NZ_RZNY01000006.1"/>
</dbReference>
<dbReference type="PANTHER" id="PTHR42880">
    <property type="entry name" value="HOMOCITRATE SYNTHASE"/>
    <property type="match status" value="1"/>
</dbReference>
<evidence type="ECO:0000313" key="4">
    <source>
        <dbReference type="EMBL" id="RUT47022.1"/>
    </source>
</evidence>
<dbReference type="SUPFAM" id="SSF51569">
    <property type="entry name" value="Aldolase"/>
    <property type="match status" value="1"/>
</dbReference>
<evidence type="ECO:0000256" key="1">
    <source>
        <dbReference type="ARBA" id="ARBA00022679"/>
    </source>
</evidence>
<dbReference type="PROSITE" id="PS00815">
    <property type="entry name" value="AIPM_HOMOCIT_SYNTH_1"/>
    <property type="match status" value="1"/>
</dbReference>
<comment type="caution">
    <text evidence="4">The sequence shown here is derived from an EMBL/GenBank/DDBJ whole genome shotgun (WGS) entry which is preliminary data.</text>
</comment>
<gene>
    <name evidence="4" type="ORF">EJP82_10005</name>
</gene>
<dbReference type="PANTHER" id="PTHR42880:SF1">
    <property type="entry name" value="ISOPROPYLMALATE_HOMOCITRATE_CITRAMALATE SYNTHASE FAMILY PROTEIN"/>
    <property type="match status" value="1"/>
</dbReference>
<dbReference type="GO" id="GO:0046912">
    <property type="term" value="F:acyltransferase activity, acyl groups converted into alkyl on transfer"/>
    <property type="evidence" value="ECO:0007669"/>
    <property type="project" value="InterPro"/>
</dbReference>
<keyword evidence="1 2" id="KW-0808">Transferase</keyword>
<feature type="domain" description="Pyruvate carboxyltransferase" evidence="3">
    <location>
        <begin position="4"/>
        <end position="258"/>
    </location>
</feature>
<name>A0A3S1BTF3_9BACL</name>
<dbReference type="AlphaFoldDB" id="A0A3S1BTF3"/>
<dbReference type="InterPro" id="IPR054691">
    <property type="entry name" value="LeuA/HCS_post-cat"/>
</dbReference>